<comment type="caution">
    <text evidence="1">The sequence shown here is derived from an EMBL/GenBank/DDBJ whole genome shotgun (WGS) entry which is preliminary data.</text>
</comment>
<dbReference type="RefSeq" id="WP_224609991.1">
    <property type="nucleotide sequence ID" value="NZ_JAIQXV010000012.1"/>
</dbReference>
<gene>
    <name evidence="1" type="ORF">ACFP90_27685</name>
</gene>
<dbReference type="SUPFAM" id="SSF56349">
    <property type="entry name" value="DNA breaking-rejoining enzymes"/>
    <property type="match status" value="1"/>
</dbReference>
<dbReference type="Proteomes" id="UP001596317">
    <property type="component" value="Unassembled WGS sequence"/>
</dbReference>
<proteinExistence type="predicted"/>
<sequence>MKESTDELATKVLQALRSYQLDTLVATLHERGRLPGRPAQLISNLRPIFDAAERDLVSLLRPPADFHPWLHGVLLTNLDGTEAKVNTRVSRVTALRALYRALRKLGLLQLDPLFEFQLPAAEQRHDPQPRQPLPTRATIETLLHQARTDPHLYAALLLLWHHALPLTTLLRLKWSAFHPDTRTLLRDDVVSALTGEAATALERLHHRAGYDPLFPETLEETAVKRIFPYDTVDALRLRVLQTCTDAGLKFIPPGQIKRCALRDHARSAAHLGYRTHEHYQKVVAMAQAITAEASPER</sequence>
<keyword evidence="2" id="KW-1185">Reference proteome</keyword>
<dbReference type="InterPro" id="IPR011010">
    <property type="entry name" value="DNA_brk_join_enz"/>
</dbReference>
<organism evidence="1 2">
    <name type="scientific">Deinococcus multiflagellatus</name>
    <dbReference type="NCBI Taxonomy" id="1656887"/>
    <lineage>
        <taxon>Bacteria</taxon>
        <taxon>Thermotogati</taxon>
        <taxon>Deinococcota</taxon>
        <taxon>Deinococci</taxon>
        <taxon>Deinococcales</taxon>
        <taxon>Deinococcaceae</taxon>
        <taxon>Deinococcus</taxon>
    </lineage>
</organism>
<evidence type="ECO:0000313" key="1">
    <source>
        <dbReference type="EMBL" id="MFC6663778.1"/>
    </source>
</evidence>
<accession>A0ABW1ZTB6</accession>
<protein>
    <submittedName>
        <fullName evidence="1">Uncharacterized protein</fullName>
    </submittedName>
</protein>
<name>A0ABW1ZTB6_9DEIO</name>
<evidence type="ECO:0000313" key="2">
    <source>
        <dbReference type="Proteomes" id="UP001596317"/>
    </source>
</evidence>
<reference evidence="2" key="1">
    <citation type="journal article" date="2019" name="Int. J. Syst. Evol. Microbiol.">
        <title>The Global Catalogue of Microorganisms (GCM) 10K type strain sequencing project: providing services to taxonomists for standard genome sequencing and annotation.</title>
        <authorList>
            <consortium name="The Broad Institute Genomics Platform"/>
            <consortium name="The Broad Institute Genome Sequencing Center for Infectious Disease"/>
            <person name="Wu L."/>
            <person name="Ma J."/>
        </authorList>
    </citation>
    <scope>NUCLEOTIDE SEQUENCE [LARGE SCALE GENOMIC DNA]</scope>
    <source>
        <strain evidence="2">CCUG 63830</strain>
    </source>
</reference>
<dbReference type="EMBL" id="JBHSWB010000004">
    <property type="protein sequence ID" value="MFC6663778.1"/>
    <property type="molecule type" value="Genomic_DNA"/>
</dbReference>